<dbReference type="AlphaFoldDB" id="A0A0M0I1D5"/>
<feature type="compositionally biased region" description="Low complexity" evidence="1">
    <location>
        <begin position="304"/>
        <end position="314"/>
    </location>
</feature>
<name>A0A0M0I1D5_9VIBR</name>
<protein>
    <recommendedName>
        <fullName evidence="4">DUF1190 domain-containing protein</fullName>
    </recommendedName>
</protein>
<dbReference type="OrthoDB" id="6454015at2"/>
<feature type="region of interest" description="Disordered" evidence="1">
    <location>
        <begin position="244"/>
        <end position="314"/>
    </location>
</feature>
<dbReference type="EMBL" id="LHPI01000007">
    <property type="protein sequence ID" value="KOO07907.1"/>
    <property type="molecule type" value="Genomic_DNA"/>
</dbReference>
<organism evidence="2 3">
    <name type="scientific">Vibrio hepatarius</name>
    <dbReference type="NCBI Taxonomy" id="171383"/>
    <lineage>
        <taxon>Bacteria</taxon>
        <taxon>Pseudomonadati</taxon>
        <taxon>Pseudomonadota</taxon>
        <taxon>Gammaproteobacteria</taxon>
        <taxon>Vibrionales</taxon>
        <taxon>Vibrionaceae</taxon>
        <taxon>Vibrio</taxon>
        <taxon>Vibrio oreintalis group</taxon>
    </lineage>
</organism>
<proteinExistence type="predicted"/>
<accession>A0A0M0I1D5</accession>
<dbReference type="Pfam" id="PF06693">
    <property type="entry name" value="DUF1190"/>
    <property type="match status" value="1"/>
</dbReference>
<dbReference type="PATRIC" id="fig|171383.3.peg.1922"/>
<evidence type="ECO:0000313" key="3">
    <source>
        <dbReference type="Proteomes" id="UP000037530"/>
    </source>
</evidence>
<sequence>MTELKRRMRSRIKLEGKRKTFRHFALAPLALATLAGCQPDSPLRIKVYEDVDACKADGKAELGTQCDAAYKIAQREADRTTEKFRKQAECELEYGVCEAMPAGLGYRPKLDAFMVAPVKPEHYDNYDISRQYGDLFVQPLFTSTSSYSDKYGKLFFADGMKVGDANNISHLNFTMTDRYLHPLPTVRLRNEDDGFYTGNSGGNNNSNYGSSIGQGIGQGTGSSVANTIANAYIAGRVIDALDDSSERRHKERMYNAARDAEKKQQAMSGAGYKTSSSSTTSSGFKSDYKAKPVVKTSSRGGWGSSVSSRSSWGG</sequence>
<evidence type="ECO:0000256" key="1">
    <source>
        <dbReference type="SAM" id="MobiDB-lite"/>
    </source>
</evidence>
<evidence type="ECO:0000313" key="2">
    <source>
        <dbReference type="EMBL" id="KOO07907.1"/>
    </source>
</evidence>
<dbReference type="RefSeq" id="WP_053408845.1">
    <property type="nucleotide sequence ID" value="NZ_LHPI01000007.1"/>
</dbReference>
<gene>
    <name evidence="2" type="ORF">AKJ31_09405</name>
</gene>
<keyword evidence="3" id="KW-1185">Reference proteome</keyword>
<comment type="caution">
    <text evidence="2">The sequence shown here is derived from an EMBL/GenBank/DDBJ whole genome shotgun (WGS) entry which is preliminary data.</text>
</comment>
<dbReference type="InterPro" id="IPR009576">
    <property type="entry name" value="Biofilm_formation_YgiB"/>
</dbReference>
<reference evidence="3" key="1">
    <citation type="submission" date="2015-08" db="EMBL/GenBank/DDBJ databases">
        <title>Vibrio galatheae sp. nov., a novel member of the Vibrionaceae family isolated from the Solomon Islands.</title>
        <authorList>
            <person name="Giubergia S."/>
            <person name="Machado H."/>
            <person name="Mateiu R.V."/>
            <person name="Gram L."/>
        </authorList>
    </citation>
    <scope>NUCLEOTIDE SEQUENCE [LARGE SCALE GENOMIC DNA]</scope>
    <source>
        <strain evidence="3">DSM 19134</strain>
    </source>
</reference>
<dbReference type="Proteomes" id="UP000037530">
    <property type="component" value="Unassembled WGS sequence"/>
</dbReference>
<evidence type="ECO:0008006" key="4">
    <source>
        <dbReference type="Google" id="ProtNLM"/>
    </source>
</evidence>
<dbReference type="STRING" id="171383.AKJ31_09405"/>